<dbReference type="GO" id="GO:0015344">
    <property type="term" value="F:siderophore uptake transmembrane transporter activity"/>
    <property type="evidence" value="ECO:0007669"/>
    <property type="project" value="TreeGrafter"/>
</dbReference>
<feature type="signal peptide" evidence="16">
    <location>
        <begin position="1"/>
        <end position="41"/>
    </location>
</feature>
<dbReference type="CDD" id="cd01347">
    <property type="entry name" value="ligand_gated_channel"/>
    <property type="match status" value="1"/>
</dbReference>
<dbReference type="FunFam" id="2.170.130.10:FF:000001">
    <property type="entry name" value="Catecholate siderophore TonB-dependent receptor"/>
    <property type="match status" value="1"/>
</dbReference>
<keyword evidence="7 16" id="KW-0732">Signal</keyword>
<dbReference type="Pfam" id="PF00593">
    <property type="entry name" value="TonB_dep_Rec_b-barrel"/>
    <property type="match status" value="1"/>
</dbReference>
<dbReference type="InterPro" id="IPR037066">
    <property type="entry name" value="Plug_dom_sf"/>
</dbReference>
<dbReference type="Gene3D" id="2.170.130.10">
    <property type="entry name" value="TonB-dependent receptor, plug domain"/>
    <property type="match status" value="1"/>
</dbReference>
<evidence type="ECO:0000256" key="12">
    <source>
        <dbReference type="ARBA" id="ARBA00023170"/>
    </source>
</evidence>
<accession>A0A177M7C6</accession>
<evidence type="ECO:0000256" key="8">
    <source>
        <dbReference type="ARBA" id="ARBA00023004"/>
    </source>
</evidence>
<keyword evidence="3 14" id="KW-0813">Transport</keyword>
<sequence>MRITPNPSRTGTARTKGSSAIGALPLCMGLMTIAAPLVAQADSPSANSESRNYNIAVQPLYSALSALAEQSGVQFVYNSELVKGIDSQGVSGQYSLEGALKRILSGSGISYRFNSGNTVTLQNTAELEPQSAATMPAVTVIGKTDLDPDDPYNLSYTRTNTALATKTDTPIMETPASIQVVNKAVLHDQQSYRLQDAIKNVSGVQSYHSYGGDHEQFVMRGFLQSTVNYRNGIRIPFTKFDLANVERVEVIKGASAMLFGFGDPGGLISTVTKQPSSTPYYSLEQRFGSYDFYRTEASATGPVSKEHGLNYRVDMSYLDTGSFRQNMGNDRIFFAPTLSWEATPDTKFTLSYEYFDENNAYDYGIPAVGNQLARIPISRSFVGRSDLRNSTTNNLVDFRIDHRVNDQVKLNAGVVSSQYQKYWQGFYTGRVNETPGNSFGNATRNYWFSPENAESLTAWVNGTFDFETYGVKHKLLLGGEYYNSQLKYEVASGNVDTINIFNPNIAAVSDAQLSRIRNARFNDVIATENTSKAIYFQDQMTFWDKLHIMGGFRYDWVDREQDLSWWAPAGKDARNDDVVSPRVGIVYQPLKWLSLFGSFTESFGPANDYDTGGAKLYDLFDATQFEGGVKTQFFDGKLNASVAYFDLERTQFFQDPNSNLINAQVPVKGSSKGVELDVQGQLYEGLSVIGTYAYTNAKVTDDVTAPANIGKRMPFAPNHQGSAWLKYDFDGEWLKGFSVGAGVYVSGRRYGDAANSYFDRSYARLDLMAAYKRKLGDVNLTTQVNINNVNDAEYYVLRSRRTNLPAEPLAVMGSIKLEY</sequence>
<dbReference type="GO" id="GO:0015891">
    <property type="term" value="P:siderophore transport"/>
    <property type="evidence" value="ECO:0007669"/>
    <property type="project" value="InterPro"/>
</dbReference>
<keyword evidence="12 18" id="KW-0675">Receptor</keyword>
<keyword evidence="9" id="KW-0406">Ion transport</keyword>
<evidence type="ECO:0000256" key="13">
    <source>
        <dbReference type="ARBA" id="ARBA00023237"/>
    </source>
</evidence>
<dbReference type="PROSITE" id="PS52016">
    <property type="entry name" value="TONB_DEPENDENT_REC_3"/>
    <property type="match status" value="1"/>
</dbReference>
<comment type="caution">
    <text evidence="18">The sequence shown here is derived from an EMBL/GenBank/DDBJ whole genome shotgun (WGS) entry which is preliminary data.</text>
</comment>
<evidence type="ECO:0000256" key="10">
    <source>
        <dbReference type="ARBA" id="ARBA00023077"/>
    </source>
</evidence>
<feature type="domain" description="Secretin/TonB short N-terminal" evidence="17">
    <location>
        <begin position="73"/>
        <end position="124"/>
    </location>
</feature>
<evidence type="ECO:0000256" key="16">
    <source>
        <dbReference type="SAM" id="SignalP"/>
    </source>
</evidence>
<dbReference type="InterPro" id="IPR000531">
    <property type="entry name" value="Beta-barrel_TonB"/>
</dbReference>
<evidence type="ECO:0000256" key="9">
    <source>
        <dbReference type="ARBA" id="ARBA00023065"/>
    </source>
</evidence>
<dbReference type="InterPro" id="IPR011662">
    <property type="entry name" value="Secretin/TonB_short_N"/>
</dbReference>
<keyword evidence="13 14" id="KW-0998">Cell outer membrane</keyword>
<proteinExistence type="inferred from homology"/>
<evidence type="ECO:0000256" key="4">
    <source>
        <dbReference type="ARBA" id="ARBA00022452"/>
    </source>
</evidence>
<keyword evidence="8" id="KW-0408">Iron</keyword>
<dbReference type="SUPFAM" id="SSF56935">
    <property type="entry name" value="Porins"/>
    <property type="match status" value="1"/>
</dbReference>
<dbReference type="GO" id="GO:0009279">
    <property type="term" value="C:cell outer membrane"/>
    <property type="evidence" value="ECO:0007669"/>
    <property type="project" value="UniProtKB-SubCell"/>
</dbReference>
<dbReference type="Pfam" id="PF07660">
    <property type="entry name" value="STN"/>
    <property type="match status" value="1"/>
</dbReference>
<keyword evidence="4 14" id="KW-1134">Transmembrane beta strand</keyword>
<dbReference type="Gene3D" id="3.55.50.30">
    <property type="match status" value="1"/>
</dbReference>
<dbReference type="PANTHER" id="PTHR32552">
    <property type="entry name" value="FERRICHROME IRON RECEPTOR-RELATED"/>
    <property type="match status" value="1"/>
</dbReference>
<evidence type="ECO:0000313" key="19">
    <source>
        <dbReference type="Proteomes" id="UP000078090"/>
    </source>
</evidence>
<evidence type="ECO:0000256" key="1">
    <source>
        <dbReference type="ARBA" id="ARBA00004571"/>
    </source>
</evidence>
<feature type="chain" id="PRO_5008067732" evidence="16">
    <location>
        <begin position="42"/>
        <end position="819"/>
    </location>
</feature>
<dbReference type="InterPro" id="IPR012910">
    <property type="entry name" value="Plug_dom"/>
</dbReference>
<reference evidence="18 19" key="1">
    <citation type="submission" date="2016-03" db="EMBL/GenBank/DDBJ databases">
        <authorList>
            <person name="Ploux O."/>
        </authorList>
    </citation>
    <scope>NUCLEOTIDE SEQUENCE [LARGE SCALE GENOMIC DNA]</scope>
    <source>
        <strain evidence="18 19">R-45363</strain>
    </source>
</reference>
<evidence type="ECO:0000256" key="11">
    <source>
        <dbReference type="ARBA" id="ARBA00023136"/>
    </source>
</evidence>
<gene>
    <name evidence="18" type="ORF">A1332_17070</name>
</gene>
<keyword evidence="10 15" id="KW-0798">TonB box</keyword>
<evidence type="ECO:0000256" key="3">
    <source>
        <dbReference type="ARBA" id="ARBA00022448"/>
    </source>
</evidence>
<evidence type="ECO:0000256" key="6">
    <source>
        <dbReference type="ARBA" id="ARBA00022692"/>
    </source>
</evidence>
<evidence type="ECO:0000256" key="5">
    <source>
        <dbReference type="ARBA" id="ARBA00022496"/>
    </source>
</evidence>
<evidence type="ECO:0000256" key="7">
    <source>
        <dbReference type="ARBA" id="ARBA00022729"/>
    </source>
</evidence>
<organism evidence="18 19">
    <name type="scientific">Methylomonas methanica</name>
    <dbReference type="NCBI Taxonomy" id="421"/>
    <lineage>
        <taxon>Bacteria</taxon>
        <taxon>Pseudomonadati</taxon>
        <taxon>Pseudomonadota</taxon>
        <taxon>Gammaproteobacteria</taxon>
        <taxon>Methylococcales</taxon>
        <taxon>Methylococcaceae</taxon>
        <taxon>Methylomonas</taxon>
    </lineage>
</organism>
<dbReference type="NCBIfam" id="TIGR01783">
    <property type="entry name" value="TonB-siderophor"/>
    <property type="match status" value="1"/>
</dbReference>
<dbReference type="Proteomes" id="UP000078090">
    <property type="component" value="Unassembled WGS sequence"/>
</dbReference>
<comment type="similarity">
    <text evidence="2 14 15">Belongs to the TonB-dependent receptor family.</text>
</comment>
<protein>
    <submittedName>
        <fullName evidence="18">TonB-dependent receptor</fullName>
    </submittedName>
</protein>
<comment type="subcellular location">
    <subcellularLocation>
        <location evidence="1 14">Cell outer membrane</location>
        <topology evidence="1 14">Multi-pass membrane protein</topology>
    </subcellularLocation>
</comment>
<keyword evidence="11 14" id="KW-0472">Membrane</keyword>
<dbReference type="PANTHER" id="PTHR32552:SF68">
    <property type="entry name" value="FERRICHROME OUTER MEMBRANE TRANSPORTER_PHAGE RECEPTOR"/>
    <property type="match status" value="1"/>
</dbReference>
<evidence type="ECO:0000256" key="2">
    <source>
        <dbReference type="ARBA" id="ARBA00009810"/>
    </source>
</evidence>
<dbReference type="SMART" id="SM00965">
    <property type="entry name" value="STN"/>
    <property type="match status" value="1"/>
</dbReference>
<dbReference type="OrthoDB" id="127311at2"/>
<dbReference type="RefSeq" id="WP_064009411.1">
    <property type="nucleotide sequence ID" value="NZ_LUUG01000088.1"/>
</dbReference>
<dbReference type="EMBL" id="LUUG01000088">
    <property type="protein sequence ID" value="OAI01592.1"/>
    <property type="molecule type" value="Genomic_DNA"/>
</dbReference>
<dbReference type="InterPro" id="IPR039426">
    <property type="entry name" value="TonB-dep_rcpt-like"/>
</dbReference>
<dbReference type="Pfam" id="PF07715">
    <property type="entry name" value="Plug"/>
    <property type="match status" value="1"/>
</dbReference>
<name>A0A177M7C6_METMH</name>
<keyword evidence="6 14" id="KW-0812">Transmembrane</keyword>
<evidence type="ECO:0000256" key="14">
    <source>
        <dbReference type="PROSITE-ProRule" id="PRU01360"/>
    </source>
</evidence>
<evidence type="ECO:0000256" key="15">
    <source>
        <dbReference type="RuleBase" id="RU003357"/>
    </source>
</evidence>
<dbReference type="Gene3D" id="2.40.170.20">
    <property type="entry name" value="TonB-dependent receptor, beta-barrel domain"/>
    <property type="match status" value="1"/>
</dbReference>
<dbReference type="GO" id="GO:0038023">
    <property type="term" value="F:signaling receptor activity"/>
    <property type="evidence" value="ECO:0007669"/>
    <property type="project" value="InterPro"/>
</dbReference>
<dbReference type="InterPro" id="IPR010105">
    <property type="entry name" value="TonB_sidphr_rcpt"/>
</dbReference>
<dbReference type="AlphaFoldDB" id="A0A177M7C6"/>
<evidence type="ECO:0000313" key="18">
    <source>
        <dbReference type="EMBL" id="OAI01592.1"/>
    </source>
</evidence>
<keyword evidence="5" id="KW-0410">Iron transport</keyword>
<dbReference type="InterPro" id="IPR036942">
    <property type="entry name" value="Beta-barrel_TonB_sf"/>
</dbReference>
<evidence type="ECO:0000259" key="17">
    <source>
        <dbReference type="SMART" id="SM00965"/>
    </source>
</evidence>